<reference evidence="1 2" key="1">
    <citation type="submission" date="2020-02" db="EMBL/GenBank/DDBJ databases">
        <title>Genome sequence of strain CCNWXJ40-4.</title>
        <authorList>
            <person name="Gao J."/>
            <person name="Sun J."/>
        </authorList>
    </citation>
    <scope>NUCLEOTIDE SEQUENCE [LARGE SCALE GENOMIC DNA]</scope>
    <source>
        <strain evidence="1 2">CCNWXJ 40-4</strain>
    </source>
</reference>
<name>A0A6G4WL81_9HYPH</name>
<evidence type="ECO:0000313" key="1">
    <source>
        <dbReference type="EMBL" id="NGO54870.1"/>
    </source>
</evidence>
<dbReference type="EMBL" id="JAAKZF010000069">
    <property type="protein sequence ID" value="NGO54870.1"/>
    <property type="molecule type" value="Genomic_DNA"/>
</dbReference>
<dbReference type="RefSeq" id="WP_165033201.1">
    <property type="nucleotide sequence ID" value="NZ_JAAKZF010000069.1"/>
</dbReference>
<organism evidence="1 2">
    <name type="scientific">Allomesorhizobium camelthorni</name>
    <dbReference type="NCBI Taxonomy" id="475069"/>
    <lineage>
        <taxon>Bacteria</taxon>
        <taxon>Pseudomonadati</taxon>
        <taxon>Pseudomonadota</taxon>
        <taxon>Alphaproteobacteria</taxon>
        <taxon>Hyphomicrobiales</taxon>
        <taxon>Phyllobacteriaceae</taxon>
        <taxon>Allomesorhizobium</taxon>
    </lineage>
</organism>
<gene>
    <name evidence="1" type="ORF">G6N73_27815</name>
</gene>
<dbReference type="AlphaFoldDB" id="A0A6G4WL81"/>
<keyword evidence="2" id="KW-1185">Reference proteome</keyword>
<sequence length="105" mass="11885">MRHYFLKQPQRETEFSIARLRNLSAQILTYVRSNNGTIIDNGKRYGSGLRVATTVAESAVNSLVRKRGQKQQMRWSPHGAHMLMRVRTAEAWRSSQPAAGTVQTA</sequence>
<protein>
    <submittedName>
        <fullName evidence="1">Uncharacterized protein</fullName>
    </submittedName>
</protein>
<proteinExistence type="predicted"/>
<comment type="caution">
    <text evidence="1">The sequence shown here is derived from an EMBL/GenBank/DDBJ whole genome shotgun (WGS) entry which is preliminary data.</text>
</comment>
<accession>A0A6G4WL81</accession>
<dbReference type="Proteomes" id="UP001642900">
    <property type="component" value="Unassembled WGS sequence"/>
</dbReference>
<evidence type="ECO:0000313" key="2">
    <source>
        <dbReference type="Proteomes" id="UP001642900"/>
    </source>
</evidence>